<proteinExistence type="predicted"/>
<comment type="caution">
    <text evidence="2">The sequence shown here is derived from an EMBL/GenBank/DDBJ whole genome shotgun (WGS) entry which is preliminary data.</text>
</comment>
<organism evidence="2 3">
    <name type="scientific">Gossypium gossypioides</name>
    <name type="common">Mexican cotton</name>
    <name type="synonym">Selera gossypioides</name>
    <dbReference type="NCBI Taxonomy" id="34282"/>
    <lineage>
        <taxon>Eukaryota</taxon>
        <taxon>Viridiplantae</taxon>
        <taxon>Streptophyta</taxon>
        <taxon>Embryophyta</taxon>
        <taxon>Tracheophyta</taxon>
        <taxon>Spermatophyta</taxon>
        <taxon>Magnoliopsida</taxon>
        <taxon>eudicotyledons</taxon>
        <taxon>Gunneridae</taxon>
        <taxon>Pentapetalae</taxon>
        <taxon>rosids</taxon>
        <taxon>malvids</taxon>
        <taxon>Malvales</taxon>
        <taxon>Malvaceae</taxon>
        <taxon>Malvoideae</taxon>
        <taxon>Gossypium</taxon>
    </lineage>
</organism>
<dbReference type="OrthoDB" id="1430424at2759"/>
<dbReference type="PANTHER" id="PTHR48200:SF1">
    <property type="entry name" value="AMINOTRANSFERASE-LIKE PLANT MOBILE DOMAIN-CONTAINING PROTEIN"/>
    <property type="match status" value="1"/>
</dbReference>
<feature type="domain" description="DUF7745" evidence="1">
    <location>
        <begin position="18"/>
        <end position="70"/>
    </location>
</feature>
<evidence type="ECO:0000313" key="2">
    <source>
        <dbReference type="EMBL" id="MBA0755932.1"/>
    </source>
</evidence>
<reference evidence="2 3" key="1">
    <citation type="journal article" date="2019" name="Genome Biol. Evol.">
        <title>Insights into the evolution of the New World diploid cottons (Gossypium, subgenus Houzingenia) based on genome sequencing.</title>
        <authorList>
            <person name="Grover C.E."/>
            <person name="Arick M.A. 2nd"/>
            <person name="Thrash A."/>
            <person name="Conover J.L."/>
            <person name="Sanders W.S."/>
            <person name="Peterson D.G."/>
            <person name="Frelichowski J.E."/>
            <person name="Scheffler J.A."/>
            <person name="Scheffler B.E."/>
            <person name="Wendel J.F."/>
        </authorList>
    </citation>
    <scope>NUCLEOTIDE SEQUENCE [LARGE SCALE GENOMIC DNA]</scope>
    <source>
        <strain evidence="2">5</strain>
        <tissue evidence="2">Leaf</tissue>
    </source>
</reference>
<keyword evidence="3" id="KW-1185">Reference proteome</keyword>
<dbReference type="Pfam" id="PF24924">
    <property type="entry name" value="DUF7745"/>
    <property type="match status" value="1"/>
</dbReference>
<gene>
    <name evidence="2" type="ORF">Gogos_005439</name>
</gene>
<dbReference type="AlphaFoldDB" id="A0A7J9D5D5"/>
<name>A0A7J9D5D5_GOSGO</name>
<dbReference type="Proteomes" id="UP000593579">
    <property type="component" value="Unassembled WGS sequence"/>
</dbReference>
<protein>
    <recommendedName>
        <fullName evidence="1">DUF7745 domain-containing protein</fullName>
    </recommendedName>
</protein>
<accession>A0A7J9D5D5</accession>
<dbReference type="EMBL" id="JABEZY010272638">
    <property type="protein sequence ID" value="MBA0755932.1"/>
    <property type="molecule type" value="Genomic_DNA"/>
</dbReference>
<evidence type="ECO:0000259" key="1">
    <source>
        <dbReference type="Pfam" id="PF24924"/>
    </source>
</evidence>
<sequence>MHPLEEFTGFDLPHLDTKKRVDVFALSIYGLVIFPKALGHIDDAVSYLFDRLDKRVTPIPTILAETFKSSSAYWRAELLSVESIRGYAKTRQHF</sequence>
<evidence type="ECO:0000313" key="3">
    <source>
        <dbReference type="Proteomes" id="UP000593579"/>
    </source>
</evidence>
<dbReference type="PANTHER" id="PTHR48200">
    <property type="entry name" value="PROTEIN, PUTATIVE-RELATED"/>
    <property type="match status" value="1"/>
</dbReference>
<dbReference type="InterPro" id="IPR056647">
    <property type="entry name" value="DUF7745"/>
</dbReference>